<proteinExistence type="predicted"/>
<gene>
    <name evidence="2" type="ORF">GCM10009827_103650</name>
</gene>
<feature type="region of interest" description="Disordered" evidence="1">
    <location>
        <begin position="1"/>
        <end position="24"/>
    </location>
</feature>
<evidence type="ECO:0000313" key="3">
    <source>
        <dbReference type="Proteomes" id="UP001501470"/>
    </source>
</evidence>
<comment type="caution">
    <text evidence="2">The sequence shown here is derived from an EMBL/GenBank/DDBJ whole genome shotgun (WGS) entry which is preliminary data.</text>
</comment>
<protein>
    <submittedName>
        <fullName evidence="2">Uncharacterized protein</fullName>
    </submittedName>
</protein>
<sequence>MLPGAAVRQEAAPSEAAMDEMAFSETAEQEAASVRRRAGGALQRRLCRDYSWRSIRSCVTGSPSERPMGQTLTMLRAGSRIRLRMDWTAPRRLACSAV</sequence>
<dbReference type="Proteomes" id="UP001501470">
    <property type="component" value="Unassembled WGS sequence"/>
</dbReference>
<evidence type="ECO:0000256" key="1">
    <source>
        <dbReference type="SAM" id="MobiDB-lite"/>
    </source>
</evidence>
<organism evidence="2 3">
    <name type="scientific">Dactylosporangium maewongense</name>
    <dbReference type="NCBI Taxonomy" id="634393"/>
    <lineage>
        <taxon>Bacteria</taxon>
        <taxon>Bacillati</taxon>
        <taxon>Actinomycetota</taxon>
        <taxon>Actinomycetes</taxon>
        <taxon>Micromonosporales</taxon>
        <taxon>Micromonosporaceae</taxon>
        <taxon>Dactylosporangium</taxon>
    </lineage>
</organism>
<dbReference type="EMBL" id="BAAAQD010000035">
    <property type="protein sequence ID" value="GAA1565337.1"/>
    <property type="molecule type" value="Genomic_DNA"/>
</dbReference>
<reference evidence="3" key="1">
    <citation type="journal article" date="2019" name="Int. J. Syst. Evol. Microbiol.">
        <title>The Global Catalogue of Microorganisms (GCM) 10K type strain sequencing project: providing services to taxonomists for standard genome sequencing and annotation.</title>
        <authorList>
            <consortium name="The Broad Institute Genomics Platform"/>
            <consortium name="The Broad Institute Genome Sequencing Center for Infectious Disease"/>
            <person name="Wu L."/>
            <person name="Ma J."/>
        </authorList>
    </citation>
    <scope>NUCLEOTIDE SEQUENCE [LARGE SCALE GENOMIC DNA]</scope>
    <source>
        <strain evidence="3">JCM 15933</strain>
    </source>
</reference>
<evidence type="ECO:0000313" key="2">
    <source>
        <dbReference type="EMBL" id="GAA1565337.1"/>
    </source>
</evidence>
<accession>A0ABP4NRR6</accession>
<name>A0ABP4NRR6_9ACTN</name>
<keyword evidence="3" id="KW-1185">Reference proteome</keyword>